<dbReference type="Pfam" id="PF01551">
    <property type="entry name" value="Peptidase_M23"/>
    <property type="match status" value="1"/>
</dbReference>
<dbReference type="SUPFAM" id="SSF51261">
    <property type="entry name" value="Duplicated hybrid motif"/>
    <property type="match status" value="1"/>
</dbReference>
<dbReference type="EMBL" id="LAZR01031863">
    <property type="protein sequence ID" value="KKL52520.1"/>
    <property type="molecule type" value="Genomic_DNA"/>
</dbReference>
<sequence>IHKGSGVANRDTEVLDPLNSSIDYQDPIKDFDKISSRFGQRIHPVTGNISYHKGVDIVAVEGTPIYAVLEGQVLVASEVGNYGKVIYINHAQVRDLNA</sequence>
<dbReference type="InterPro" id="IPR011055">
    <property type="entry name" value="Dup_hybrid_motif"/>
</dbReference>
<organism evidence="2">
    <name type="scientific">marine sediment metagenome</name>
    <dbReference type="NCBI Taxonomy" id="412755"/>
    <lineage>
        <taxon>unclassified sequences</taxon>
        <taxon>metagenomes</taxon>
        <taxon>ecological metagenomes</taxon>
    </lineage>
</organism>
<dbReference type="PANTHER" id="PTHR21666">
    <property type="entry name" value="PEPTIDASE-RELATED"/>
    <property type="match status" value="1"/>
</dbReference>
<dbReference type="GO" id="GO:0004222">
    <property type="term" value="F:metalloendopeptidase activity"/>
    <property type="evidence" value="ECO:0007669"/>
    <property type="project" value="TreeGrafter"/>
</dbReference>
<accession>A0A0F9F5J9</accession>
<dbReference type="PANTHER" id="PTHR21666:SF270">
    <property type="entry name" value="MUREIN HYDROLASE ACTIVATOR ENVC"/>
    <property type="match status" value="1"/>
</dbReference>
<evidence type="ECO:0000313" key="2">
    <source>
        <dbReference type="EMBL" id="KKL52520.1"/>
    </source>
</evidence>
<comment type="caution">
    <text evidence="2">The sequence shown here is derived from an EMBL/GenBank/DDBJ whole genome shotgun (WGS) entry which is preliminary data.</text>
</comment>
<dbReference type="InterPro" id="IPR050570">
    <property type="entry name" value="Cell_wall_metabolism_enzyme"/>
</dbReference>
<dbReference type="Gene3D" id="2.70.70.10">
    <property type="entry name" value="Glucose Permease (Domain IIA)"/>
    <property type="match status" value="1"/>
</dbReference>
<evidence type="ECO:0000259" key="1">
    <source>
        <dbReference type="Pfam" id="PF01551"/>
    </source>
</evidence>
<name>A0A0F9F5J9_9ZZZZ</name>
<protein>
    <recommendedName>
        <fullName evidence="1">M23ase beta-sheet core domain-containing protein</fullName>
    </recommendedName>
</protein>
<dbReference type="CDD" id="cd12797">
    <property type="entry name" value="M23_peptidase"/>
    <property type="match status" value="1"/>
</dbReference>
<dbReference type="InterPro" id="IPR016047">
    <property type="entry name" value="M23ase_b-sheet_dom"/>
</dbReference>
<dbReference type="AlphaFoldDB" id="A0A0F9F5J9"/>
<feature type="non-terminal residue" evidence="2">
    <location>
        <position position="1"/>
    </location>
</feature>
<proteinExistence type="predicted"/>
<gene>
    <name evidence="2" type="ORF">LCGC14_2284680</name>
</gene>
<reference evidence="2" key="1">
    <citation type="journal article" date="2015" name="Nature">
        <title>Complex archaea that bridge the gap between prokaryotes and eukaryotes.</title>
        <authorList>
            <person name="Spang A."/>
            <person name="Saw J.H."/>
            <person name="Jorgensen S.L."/>
            <person name="Zaremba-Niedzwiedzka K."/>
            <person name="Martijn J."/>
            <person name="Lind A.E."/>
            <person name="van Eijk R."/>
            <person name="Schleper C."/>
            <person name="Guy L."/>
            <person name="Ettema T.J."/>
        </authorList>
    </citation>
    <scope>NUCLEOTIDE SEQUENCE</scope>
</reference>
<feature type="domain" description="M23ase beta-sheet core" evidence="1">
    <location>
        <begin position="51"/>
        <end position="92"/>
    </location>
</feature>